<keyword evidence="1" id="KW-0805">Transcription regulation</keyword>
<dbReference type="InterPro" id="IPR036864">
    <property type="entry name" value="Zn2-C6_fun-type_DNA-bd_sf"/>
</dbReference>
<dbReference type="GO" id="GO:0000978">
    <property type="term" value="F:RNA polymerase II cis-regulatory region sequence-specific DNA binding"/>
    <property type="evidence" value="ECO:0007669"/>
    <property type="project" value="TreeGrafter"/>
</dbReference>
<dbReference type="PANTHER" id="PTHR47424">
    <property type="entry name" value="REGULATORY PROTEIN GAL4"/>
    <property type="match status" value="1"/>
</dbReference>
<dbReference type="SUPFAM" id="SSF57701">
    <property type="entry name" value="Zn2/Cys6 DNA-binding domain"/>
    <property type="match status" value="1"/>
</dbReference>
<evidence type="ECO:0000259" key="4">
    <source>
        <dbReference type="Pfam" id="PF04082"/>
    </source>
</evidence>
<dbReference type="GO" id="GO:0000981">
    <property type="term" value="F:DNA-binding transcription factor activity, RNA polymerase II-specific"/>
    <property type="evidence" value="ECO:0007669"/>
    <property type="project" value="InterPro"/>
</dbReference>
<evidence type="ECO:0000256" key="3">
    <source>
        <dbReference type="ARBA" id="ARBA00023242"/>
    </source>
</evidence>
<organism evidence="5 6">
    <name type="scientific">Zasmidium cellare ATCC 36951</name>
    <dbReference type="NCBI Taxonomy" id="1080233"/>
    <lineage>
        <taxon>Eukaryota</taxon>
        <taxon>Fungi</taxon>
        <taxon>Dikarya</taxon>
        <taxon>Ascomycota</taxon>
        <taxon>Pezizomycotina</taxon>
        <taxon>Dothideomycetes</taxon>
        <taxon>Dothideomycetidae</taxon>
        <taxon>Mycosphaerellales</taxon>
        <taxon>Mycosphaerellaceae</taxon>
        <taxon>Zasmidium</taxon>
    </lineage>
</organism>
<evidence type="ECO:0000313" key="5">
    <source>
        <dbReference type="EMBL" id="KAF2162683.1"/>
    </source>
</evidence>
<dbReference type="GO" id="GO:0006351">
    <property type="term" value="P:DNA-templated transcription"/>
    <property type="evidence" value="ECO:0007669"/>
    <property type="project" value="InterPro"/>
</dbReference>
<dbReference type="GO" id="GO:0008270">
    <property type="term" value="F:zinc ion binding"/>
    <property type="evidence" value="ECO:0007669"/>
    <property type="project" value="InterPro"/>
</dbReference>
<dbReference type="GO" id="GO:0000435">
    <property type="term" value="P:positive regulation of transcription from RNA polymerase II promoter by galactose"/>
    <property type="evidence" value="ECO:0007669"/>
    <property type="project" value="TreeGrafter"/>
</dbReference>
<gene>
    <name evidence="5" type="ORF">M409DRAFT_58095</name>
</gene>
<dbReference type="InterPro" id="IPR007219">
    <property type="entry name" value="XnlR_reg_dom"/>
</dbReference>
<keyword evidence="6" id="KW-1185">Reference proteome</keyword>
<accession>A0A6A6C767</accession>
<dbReference type="PANTHER" id="PTHR47424:SF5">
    <property type="entry name" value="ZN(II)2CYS6 TRANSCRIPTION FACTOR (EUROFUNG)"/>
    <property type="match status" value="1"/>
</dbReference>
<feature type="domain" description="Xylanolytic transcriptional activator regulatory" evidence="4">
    <location>
        <begin position="104"/>
        <end position="264"/>
    </location>
</feature>
<dbReference type="GeneID" id="54567089"/>
<keyword evidence="2" id="KW-0804">Transcription</keyword>
<sequence>MESAPATTAAQVCLTCKLRKKGCDKLLPCCLQCRYLPVAVTPPSPAPTDVVVVQRLGGGAWYPSPPSPRTFGSDFRSSSQTICDQVCQTIGEIGQHADVLAHCYFRGLHLWLPFLSRDTLHRSLVRFPAFGDADFSLLLLCVCLIGYIPASEAAFRLDELYQRAKAAAALLQLYPVASLNSIRAFTLLAIYEYCTQRVDDALTTLTVAIRMSYSIHLEEKGQRHPRVHDEPRTDVDVYQSEANNLWWTLVICERLLVLETSNPWQPLLTPLPSEVHSLPSSSATPPKVTSRASITSFDSVDGSGRAAQAAVLMDRVLNFVGNLDSNAAFLGQTVLTDLTYIDADIQSFLSLVLEQCHGVWGQFCCSVATAMK</sequence>
<keyword evidence="3" id="KW-0539">Nucleus</keyword>
<dbReference type="GO" id="GO:0005634">
    <property type="term" value="C:nucleus"/>
    <property type="evidence" value="ECO:0007669"/>
    <property type="project" value="TreeGrafter"/>
</dbReference>
<name>A0A6A6C767_ZASCE</name>
<proteinExistence type="predicted"/>
<evidence type="ECO:0000256" key="1">
    <source>
        <dbReference type="ARBA" id="ARBA00023015"/>
    </source>
</evidence>
<evidence type="ECO:0000313" key="6">
    <source>
        <dbReference type="Proteomes" id="UP000799537"/>
    </source>
</evidence>
<dbReference type="EMBL" id="ML993612">
    <property type="protein sequence ID" value="KAF2162683.1"/>
    <property type="molecule type" value="Genomic_DNA"/>
</dbReference>
<dbReference type="InterPro" id="IPR051127">
    <property type="entry name" value="Fungal_SecMet_Regulators"/>
</dbReference>
<dbReference type="CDD" id="cd12148">
    <property type="entry name" value="fungal_TF_MHR"/>
    <property type="match status" value="1"/>
</dbReference>
<dbReference type="Proteomes" id="UP000799537">
    <property type="component" value="Unassembled WGS sequence"/>
</dbReference>
<dbReference type="OrthoDB" id="3862662at2759"/>
<dbReference type="Pfam" id="PF04082">
    <property type="entry name" value="Fungal_trans"/>
    <property type="match status" value="1"/>
</dbReference>
<dbReference type="AlphaFoldDB" id="A0A6A6C767"/>
<evidence type="ECO:0000256" key="2">
    <source>
        <dbReference type="ARBA" id="ARBA00023163"/>
    </source>
</evidence>
<reference evidence="5" key="1">
    <citation type="journal article" date="2020" name="Stud. Mycol.">
        <title>101 Dothideomycetes genomes: a test case for predicting lifestyles and emergence of pathogens.</title>
        <authorList>
            <person name="Haridas S."/>
            <person name="Albert R."/>
            <person name="Binder M."/>
            <person name="Bloem J."/>
            <person name="Labutti K."/>
            <person name="Salamov A."/>
            <person name="Andreopoulos B."/>
            <person name="Baker S."/>
            <person name="Barry K."/>
            <person name="Bills G."/>
            <person name="Bluhm B."/>
            <person name="Cannon C."/>
            <person name="Castanera R."/>
            <person name="Culley D."/>
            <person name="Daum C."/>
            <person name="Ezra D."/>
            <person name="Gonzalez J."/>
            <person name="Henrissat B."/>
            <person name="Kuo A."/>
            <person name="Liang C."/>
            <person name="Lipzen A."/>
            <person name="Lutzoni F."/>
            <person name="Magnuson J."/>
            <person name="Mondo S."/>
            <person name="Nolan M."/>
            <person name="Ohm R."/>
            <person name="Pangilinan J."/>
            <person name="Park H.-J."/>
            <person name="Ramirez L."/>
            <person name="Alfaro M."/>
            <person name="Sun H."/>
            <person name="Tritt A."/>
            <person name="Yoshinaga Y."/>
            <person name="Zwiers L.-H."/>
            <person name="Turgeon B."/>
            <person name="Goodwin S."/>
            <person name="Spatafora J."/>
            <person name="Crous P."/>
            <person name="Grigoriev I."/>
        </authorList>
    </citation>
    <scope>NUCLEOTIDE SEQUENCE</scope>
    <source>
        <strain evidence="5">ATCC 36951</strain>
    </source>
</reference>
<protein>
    <recommendedName>
        <fullName evidence="4">Xylanolytic transcriptional activator regulatory domain-containing protein</fullName>
    </recommendedName>
</protein>
<dbReference type="RefSeq" id="XP_033663572.1">
    <property type="nucleotide sequence ID" value="XM_033813817.1"/>
</dbReference>